<protein>
    <submittedName>
        <fullName evidence="11">Methyl-accepting chemotaxis protein</fullName>
    </submittedName>
</protein>
<keyword evidence="3 8" id="KW-0472">Membrane</keyword>
<dbReference type="PANTHER" id="PTHR32089:SF112">
    <property type="entry name" value="LYSOZYME-LIKE PROTEIN-RELATED"/>
    <property type="match status" value="1"/>
</dbReference>
<evidence type="ECO:0000256" key="5">
    <source>
        <dbReference type="ARBA" id="ARBA00029447"/>
    </source>
</evidence>
<comment type="similarity">
    <text evidence="5">Belongs to the methyl-accepting chemotaxis (MCP) protein family.</text>
</comment>
<keyword evidence="12" id="KW-1185">Reference proteome</keyword>
<dbReference type="PROSITE" id="PS50885">
    <property type="entry name" value="HAMP"/>
    <property type="match status" value="1"/>
</dbReference>
<evidence type="ECO:0000256" key="8">
    <source>
        <dbReference type="SAM" id="Phobius"/>
    </source>
</evidence>
<evidence type="ECO:0000259" key="10">
    <source>
        <dbReference type="PROSITE" id="PS50885"/>
    </source>
</evidence>
<feature type="region of interest" description="Disordered" evidence="7">
    <location>
        <begin position="393"/>
        <end position="418"/>
    </location>
</feature>
<dbReference type="AlphaFoldDB" id="A0A1G6IT41"/>
<dbReference type="InterPro" id="IPR003660">
    <property type="entry name" value="HAMP_dom"/>
</dbReference>
<evidence type="ECO:0000256" key="2">
    <source>
        <dbReference type="ARBA" id="ARBA00022475"/>
    </source>
</evidence>
<dbReference type="Pfam" id="PF00672">
    <property type="entry name" value="HAMP"/>
    <property type="match status" value="1"/>
</dbReference>
<dbReference type="Pfam" id="PF00015">
    <property type="entry name" value="MCPsignal"/>
    <property type="match status" value="1"/>
</dbReference>
<dbReference type="EMBL" id="FMYI01000004">
    <property type="protein sequence ID" value="SDC09677.1"/>
    <property type="molecule type" value="Genomic_DNA"/>
</dbReference>
<dbReference type="GO" id="GO:0005886">
    <property type="term" value="C:plasma membrane"/>
    <property type="evidence" value="ECO:0007669"/>
    <property type="project" value="UniProtKB-SubCell"/>
</dbReference>
<name>A0A1G6IT41_9BACI</name>
<evidence type="ECO:0000256" key="7">
    <source>
        <dbReference type="SAM" id="MobiDB-lite"/>
    </source>
</evidence>
<evidence type="ECO:0000256" key="4">
    <source>
        <dbReference type="ARBA" id="ARBA00023224"/>
    </source>
</evidence>
<keyword evidence="8" id="KW-0812">Transmembrane</keyword>
<evidence type="ECO:0000256" key="1">
    <source>
        <dbReference type="ARBA" id="ARBA00004236"/>
    </source>
</evidence>
<evidence type="ECO:0000256" key="6">
    <source>
        <dbReference type="PROSITE-ProRule" id="PRU00284"/>
    </source>
</evidence>
<proteinExistence type="inferred from homology"/>
<evidence type="ECO:0000259" key="9">
    <source>
        <dbReference type="PROSITE" id="PS50111"/>
    </source>
</evidence>
<evidence type="ECO:0000256" key="3">
    <source>
        <dbReference type="ARBA" id="ARBA00023136"/>
    </source>
</evidence>
<accession>A0A1G6IT41</accession>
<evidence type="ECO:0000313" key="12">
    <source>
        <dbReference type="Proteomes" id="UP000242949"/>
    </source>
</evidence>
<organism evidence="11 12">
    <name type="scientific">Pelagirhabdus alkalitolerans</name>
    <dbReference type="NCBI Taxonomy" id="1612202"/>
    <lineage>
        <taxon>Bacteria</taxon>
        <taxon>Bacillati</taxon>
        <taxon>Bacillota</taxon>
        <taxon>Bacilli</taxon>
        <taxon>Bacillales</taxon>
        <taxon>Bacillaceae</taxon>
        <taxon>Pelagirhabdus</taxon>
    </lineage>
</organism>
<dbReference type="STRING" id="1612202.SAMN05421734_104129"/>
<dbReference type="SUPFAM" id="SSF58104">
    <property type="entry name" value="Methyl-accepting chemotaxis protein (MCP) signaling domain"/>
    <property type="match status" value="1"/>
</dbReference>
<keyword evidence="4 6" id="KW-0807">Transducer</keyword>
<dbReference type="Gene3D" id="1.10.287.950">
    <property type="entry name" value="Methyl-accepting chemotaxis protein"/>
    <property type="match status" value="1"/>
</dbReference>
<sequence>MMSYKKITFWKRIQVHAILILIVVLLVNTTLSSFALRIIDMTGIDFGLIGWFLSNFMGVIISTTLIATFLNYYVLKPIRKMEKSIYAFEQGNHDVRFNTKNFNEIGVLGSRLNTLFSKIQNHQETQQHQIDYIEEKSENISADMNQLTEDITGLNNYFNEISNGAVEQLSTFEETSAITDNMNSQFQSIAATIDELTRSFNQMRTQTDQGITQVSESSKAMETIAKTSDDTKVIVNQLTEEIEKIKEIVTLINDISEQTNLLALNASIEAARAGEHGKGFSIVADEVRKLAERSVDATDRIASTVDHILSGVGNVSNQTETQADHIASESEKILAINSGFEEFAKTIAENIKIMDDINQHTQDVSQSSVEIASAMEQATSKSEDTTEHVTKMSEFIDDQQNKTENIQQQVKDLKKAFD</sequence>
<feature type="transmembrane region" description="Helical" evidence="8">
    <location>
        <begin position="51"/>
        <end position="75"/>
    </location>
</feature>
<dbReference type="GO" id="GO:0007165">
    <property type="term" value="P:signal transduction"/>
    <property type="evidence" value="ECO:0007669"/>
    <property type="project" value="UniProtKB-KW"/>
</dbReference>
<keyword evidence="2" id="KW-1003">Cell membrane</keyword>
<dbReference type="SMART" id="SM00283">
    <property type="entry name" value="MA"/>
    <property type="match status" value="1"/>
</dbReference>
<feature type="domain" description="Methyl-accepting transducer" evidence="9">
    <location>
        <begin position="143"/>
        <end position="379"/>
    </location>
</feature>
<dbReference type="InterPro" id="IPR004089">
    <property type="entry name" value="MCPsignal_dom"/>
</dbReference>
<reference evidence="12" key="1">
    <citation type="submission" date="2016-09" db="EMBL/GenBank/DDBJ databases">
        <authorList>
            <person name="Varghese N."/>
            <person name="Submissions S."/>
        </authorList>
    </citation>
    <scope>NUCLEOTIDE SEQUENCE [LARGE SCALE GENOMIC DNA]</scope>
    <source>
        <strain evidence="12">S5</strain>
    </source>
</reference>
<keyword evidence="8" id="KW-1133">Transmembrane helix</keyword>
<dbReference type="PROSITE" id="PS50111">
    <property type="entry name" value="CHEMOTAXIS_TRANSDUC_2"/>
    <property type="match status" value="1"/>
</dbReference>
<dbReference type="Proteomes" id="UP000242949">
    <property type="component" value="Unassembled WGS sequence"/>
</dbReference>
<gene>
    <name evidence="11" type="ORF">SAMN05421734_104129</name>
</gene>
<comment type="subcellular location">
    <subcellularLocation>
        <location evidence="1">Cell membrane</location>
    </subcellularLocation>
</comment>
<evidence type="ECO:0000313" key="11">
    <source>
        <dbReference type="EMBL" id="SDC09677.1"/>
    </source>
</evidence>
<feature type="domain" description="HAMP" evidence="10">
    <location>
        <begin position="72"/>
        <end position="124"/>
    </location>
</feature>
<dbReference type="PANTHER" id="PTHR32089">
    <property type="entry name" value="METHYL-ACCEPTING CHEMOTAXIS PROTEIN MCPB"/>
    <property type="match status" value="1"/>
</dbReference>